<dbReference type="RefSeq" id="WP_088000180.1">
    <property type="nucleotide sequence ID" value="NZ_BMHB01000001.1"/>
</dbReference>
<evidence type="ECO:0000313" key="2">
    <source>
        <dbReference type="Proteomes" id="UP000626244"/>
    </source>
</evidence>
<proteinExistence type="predicted"/>
<dbReference type="InterPro" id="IPR021415">
    <property type="entry name" value="SAV0927-like"/>
</dbReference>
<evidence type="ECO:0008006" key="3">
    <source>
        <dbReference type="Google" id="ProtNLM"/>
    </source>
</evidence>
<organism evidence="1 2">
    <name type="scientific">Gottfriedia solisilvae</name>
    <dbReference type="NCBI Taxonomy" id="1516104"/>
    <lineage>
        <taxon>Bacteria</taxon>
        <taxon>Bacillati</taxon>
        <taxon>Bacillota</taxon>
        <taxon>Bacilli</taxon>
        <taxon>Bacillales</taxon>
        <taxon>Bacillaceae</taxon>
        <taxon>Gottfriedia</taxon>
    </lineage>
</organism>
<dbReference type="AlphaFoldDB" id="A0A8J3EZK4"/>
<protein>
    <recommendedName>
        <fullName evidence="3">DUF3055 domain-containing protein</fullName>
    </recommendedName>
</protein>
<dbReference type="EMBL" id="BMHB01000001">
    <property type="protein sequence ID" value="GGI14536.1"/>
    <property type="molecule type" value="Genomic_DNA"/>
</dbReference>
<reference evidence="2" key="1">
    <citation type="journal article" date="2019" name="Int. J. Syst. Evol. Microbiol.">
        <title>The Global Catalogue of Microorganisms (GCM) 10K type strain sequencing project: providing services to taxonomists for standard genome sequencing and annotation.</title>
        <authorList>
            <consortium name="The Broad Institute Genomics Platform"/>
            <consortium name="The Broad Institute Genome Sequencing Center for Infectious Disease"/>
            <person name="Wu L."/>
            <person name="Ma J."/>
        </authorList>
    </citation>
    <scope>NUCLEOTIDE SEQUENCE [LARGE SCALE GENOMIC DNA]</scope>
    <source>
        <strain evidence="2">CGMCC 1.14993</strain>
    </source>
</reference>
<evidence type="ECO:0000313" key="1">
    <source>
        <dbReference type="EMBL" id="GGI14536.1"/>
    </source>
</evidence>
<dbReference type="Proteomes" id="UP000626244">
    <property type="component" value="Unassembled WGS sequence"/>
</dbReference>
<comment type="caution">
    <text evidence="1">The sequence shown here is derived from an EMBL/GenBank/DDBJ whole genome shotgun (WGS) entry which is preliminary data.</text>
</comment>
<gene>
    <name evidence="1" type="ORF">GCM10007380_23430</name>
</gene>
<name>A0A8J3EZK4_9BACI</name>
<dbReference type="Pfam" id="PF11256">
    <property type="entry name" value="SAV0927-like"/>
    <property type="match status" value="1"/>
</dbReference>
<accession>A0A8J3EZK4</accession>
<dbReference type="OrthoDB" id="2353476at2"/>
<sequence length="97" mass="11591">MFEKLYDDHENVRVRFVGFIANDVRYDIGIVYTNMFFGKPLVICMQSRQCIVLDRQDVSYPNQLKFLCKLKSDEEAMKLADYLADWLPHPRMEESYE</sequence>
<keyword evidence="2" id="KW-1185">Reference proteome</keyword>